<dbReference type="AlphaFoldDB" id="A0AAW2EZ52"/>
<dbReference type="EMBL" id="JADYXP020000016">
    <property type="protein sequence ID" value="KAL0107699.1"/>
    <property type="molecule type" value="Genomic_DNA"/>
</dbReference>
<gene>
    <name evidence="1" type="ORF">PUN28_014776</name>
</gene>
<keyword evidence="2" id="KW-1185">Reference proteome</keyword>
<protein>
    <submittedName>
        <fullName evidence="1">Uncharacterized protein</fullName>
    </submittedName>
</protein>
<organism evidence="1 2">
    <name type="scientific">Cardiocondyla obscurior</name>
    <dbReference type="NCBI Taxonomy" id="286306"/>
    <lineage>
        <taxon>Eukaryota</taxon>
        <taxon>Metazoa</taxon>
        <taxon>Ecdysozoa</taxon>
        <taxon>Arthropoda</taxon>
        <taxon>Hexapoda</taxon>
        <taxon>Insecta</taxon>
        <taxon>Pterygota</taxon>
        <taxon>Neoptera</taxon>
        <taxon>Endopterygota</taxon>
        <taxon>Hymenoptera</taxon>
        <taxon>Apocrita</taxon>
        <taxon>Aculeata</taxon>
        <taxon>Formicoidea</taxon>
        <taxon>Formicidae</taxon>
        <taxon>Myrmicinae</taxon>
        <taxon>Cardiocondyla</taxon>
    </lineage>
</organism>
<comment type="caution">
    <text evidence="1">The sequence shown here is derived from an EMBL/GenBank/DDBJ whole genome shotgun (WGS) entry which is preliminary data.</text>
</comment>
<accession>A0AAW2EZ52</accession>
<sequence length="98" mass="11487">MTLAGEMLAPKRFGASVLHCVPSVYDNRAGFYESYLARRDIAGYRREVGSYLWWSNLMWILRALLLATISESPYVHFSPYARTNRFTKRKKYFIITLI</sequence>
<evidence type="ECO:0000313" key="2">
    <source>
        <dbReference type="Proteomes" id="UP001430953"/>
    </source>
</evidence>
<dbReference type="Proteomes" id="UP001430953">
    <property type="component" value="Unassembled WGS sequence"/>
</dbReference>
<reference evidence="1 2" key="1">
    <citation type="submission" date="2023-03" db="EMBL/GenBank/DDBJ databases">
        <title>High recombination rates correlate with genetic variation in Cardiocondyla obscurior ants.</title>
        <authorList>
            <person name="Errbii M."/>
        </authorList>
    </citation>
    <scope>NUCLEOTIDE SEQUENCE [LARGE SCALE GENOMIC DNA]</scope>
    <source>
        <strain evidence="1">Alpha-2009</strain>
        <tissue evidence="1">Whole body</tissue>
    </source>
</reference>
<proteinExistence type="predicted"/>
<evidence type="ECO:0000313" key="1">
    <source>
        <dbReference type="EMBL" id="KAL0107699.1"/>
    </source>
</evidence>
<name>A0AAW2EZ52_9HYME</name>